<gene>
    <name evidence="1" type="ORF">F383_10233</name>
</gene>
<protein>
    <submittedName>
        <fullName evidence="1">Uncharacterized protein</fullName>
    </submittedName>
</protein>
<proteinExistence type="predicted"/>
<accession>A0A0B0NNQ6</accession>
<evidence type="ECO:0000313" key="1">
    <source>
        <dbReference type="EMBL" id="KHG16183.1"/>
    </source>
</evidence>
<name>A0A0B0NNQ6_GOSAR</name>
<sequence>MRFDSSLISDKSELRITLSSCRLVLLNLWIYINMACIG</sequence>
<keyword evidence="2" id="KW-1185">Reference proteome</keyword>
<reference evidence="2" key="1">
    <citation type="submission" date="2014-09" db="EMBL/GenBank/DDBJ databases">
        <authorList>
            <person name="Mudge J."/>
            <person name="Ramaraj T."/>
            <person name="Lindquist I.E."/>
            <person name="Bharti A.K."/>
            <person name="Sundararajan A."/>
            <person name="Cameron C.T."/>
            <person name="Woodward J.E."/>
            <person name="May G.D."/>
            <person name="Brubaker C."/>
            <person name="Broadhvest J."/>
            <person name="Wilkins T.A."/>
        </authorList>
    </citation>
    <scope>NUCLEOTIDE SEQUENCE</scope>
    <source>
        <strain evidence="2">cv. AKA8401</strain>
    </source>
</reference>
<evidence type="ECO:0000313" key="2">
    <source>
        <dbReference type="Proteomes" id="UP000032142"/>
    </source>
</evidence>
<dbReference type="AlphaFoldDB" id="A0A0B0NNQ6"/>
<dbReference type="EMBL" id="KN405628">
    <property type="protein sequence ID" value="KHG16183.1"/>
    <property type="molecule type" value="Genomic_DNA"/>
</dbReference>
<dbReference type="Proteomes" id="UP000032142">
    <property type="component" value="Unassembled WGS sequence"/>
</dbReference>
<organism evidence="1 2">
    <name type="scientific">Gossypium arboreum</name>
    <name type="common">Tree cotton</name>
    <name type="synonym">Gossypium nanking</name>
    <dbReference type="NCBI Taxonomy" id="29729"/>
    <lineage>
        <taxon>Eukaryota</taxon>
        <taxon>Viridiplantae</taxon>
        <taxon>Streptophyta</taxon>
        <taxon>Embryophyta</taxon>
        <taxon>Tracheophyta</taxon>
        <taxon>Spermatophyta</taxon>
        <taxon>Magnoliopsida</taxon>
        <taxon>eudicotyledons</taxon>
        <taxon>Gunneridae</taxon>
        <taxon>Pentapetalae</taxon>
        <taxon>rosids</taxon>
        <taxon>malvids</taxon>
        <taxon>Malvales</taxon>
        <taxon>Malvaceae</taxon>
        <taxon>Malvoideae</taxon>
        <taxon>Gossypium</taxon>
    </lineage>
</organism>